<evidence type="ECO:0000256" key="6">
    <source>
        <dbReference type="PIRSR" id="PIRSR606285-1"/>
    </source>
</evidence>
<comment type="subunit">
    <text evidence="7">Homodimer.</text>
</comment>
<keyword evidence="3 7" id="KW-0813">Transport</keyword>
<comment type="function">
    <text evidence="7">E1-like activating enzyme involved in the 2 ubiquitin-like systems required for autophagy.</text>
</comment>
<dbReference type="Pfam" id="PF16420">
    <property type="entry name" value="ATG7_N"/>
    <property type="match status" value="1"/>
</dbReference>
<dbReference type="AlphaFoldDB" id="W4GSP3"/>
<dbReference type="RefSeq" id="XP_009828771.1">
    <property type="nucleotide sequence ID" value="XM_009830469.1"/>
</dbReference>
<dbReference type="Gene3D" id="3.40.140.70">
    <property type="entry name" value="Ubiquitin-like modifier-activating enzyme ATG7 N-terminal domain"/>
    <property type="match status" value="1"/>
</dbReference>
<dbReference type="GO" id="GO:0034727">
    <property type="term" value="P:piecemeal microautophagy of the nucleus"/>
    <property type="evidence" value="ECO:0007669"/>
    <property type="project" value="TreeGrafter"/>
</dbReference>
<proteinExistence type="inferred from homology"/>
<dbReference type="GO" id="GO:0019779">
    <property type="term" value="F:Atg8 activating enzyme activity"/>
    <property type="evidence" value="ECO:0007669"/>
    <property type="project" value="TreeGrafter"/>
</dbReference>
<keyword evidence="7" id="KW-0963">Cytoplasm</keyword>
<feature type="active site" description="Glycyl thioester intermediate" evidence="6">
    <location>
        <position position="548"/>
    </location>
</feature>
<dbReference type="OrthoDB" id="338614at2759"/>
<reference evidence="10" key="1">
    <citation type="submission" date="2013-12" db="EMBL/GenBank/DDBJ databases">
        <title>The Genome Sequence of Aphanomyces astaci APO3.</title>
        <authorList>
            <consortium name="The Broad Institute Genomics Platform"/>
            <person name="Russ C."/>
            <person name="Tyler B."/>
            <person name="van West P."/>
            <person name="Dieguez-Uribeondo J."/>
            <person name="Young S.K."/>
            <person name="Zeng Q."/>
            <person name="Gargeya S."/>
            <person name="Fitzgerald M."/>
            <person name="Abouelleil A."/>
            <person name="Alvarado L."/>
            <person name="Chapman S.B."/>
            <person name="Gainer-Dewar J."/>
            <person name="Goldberg J."/>
            <person name="Griggs A."/>
            <person name="Gujja S."/>
            <person name="Hansen M."/>
            <person name="Howarth C."/>
            <person name="Imamovic A."/>
            <person name="Ireland A."/>
            <person name="Larimer J."/>
            <person name="McCowan C."/>
            <person name="Murphy C."/>
            <person name="Pearson M."/>
            <person name="Poon T.W."/>
            <person name="Priest M."/>
            <person name="Roberts A."/>
            <person name="Saif S."/>
            <person name="Shea T."/>
            <person name="Sykes S."/>
            <person name="Wortman J."/>
            <person name="Nusbaum C."/>
            <person name="Birren B."/>
        </authorList>
    </citation>
    <scope>NUCLEOTIDE SEQUENCE [LARGE SCALE GENOMIC DNA]</scope>
    <source>
        <strain evidence="10">APO3</strain>
    </source>
</reference>
<feature type="domain" description="Ubiquitin-like modifier-activating enzyme Atg7 N-terminal" evidence="9">
    <location>
        <begin position="14"/>
        <end position="332"/>
    </location>
</feature>
<gene>
    <name evidence="10" type="ORF">H257_05561</name>
</gene>
<evidence type="ECO:0000256" key="4">
    <source>
        <dbReference type="ARBA" id="ARBA00022927"/>
    </source>
</evidence>
<dbReference type="PANTHER" id="PTHR10953">
    <property type="entry name" value="UBIQUITIN-ACTIVATING ENZYME E1"/>
    <property type="match status" value="1"/>
</dbReference>
<feature type="domain" description="THIF-type NAD/FAD binding fold" evidence="8">
    <location>
        <begin position="350"/>
        <end position="581"/>
    </location>
</feature>
<dbReference type="InterPro" id="IPR006285">
    <property type="entry name" value="Atg7"/>
</dbReference>
<keyword evidence="5 7" id="KW-0072">Autophagy</keyword>
<dbReference type="InterPro" id="IPR000594">
    <property type="entry name" value="ThiF_NAD_FAD-bd"/>
</dbReference>
<dbReference type="EMBL" id="KI913123">
    <property type="protein sequence ID" value="ETV82034.1"/>
    <property type="molecule type" value="Genomic_DNA"/>
</dbReference>
<evidence type="ECO:0000256" key="7">
    <source>
        <dbReference type="RuleBase" id="RU366022"/>
    </source>
</evidence>
<dbReference type="VEuPathDB" id="FungiDB:H257_05561"/>
<evidence type="ECO:0000259" key="8">
    <source>
        <dbReference type="Pfam" id="PF00899"/>
    </source>
</evidence>
<dbReference type="GO" id="GO:0032446">
    <property type="term" value="P:protein modification by small protein conjugation"/>
    <property type="evidence" value="ECO:0007669"/>
    <property type="project" value="TreeGrafter"/>
</dbReference>
<name>W4GSP3_APHAT</name>
<evidence type="ECO:0000259" key="9">
    <source>
        <dbReference type="Pfam" id="PF16420"/>
    </source>
</evidence>
<dbReference type="FunFam" id="3.40.50.720:FF:000243">
    <property type="entry name" value="Ubiquitin-like modifier-activating enzyme ATG7"/>
    <property type="match status" value="1"/>
</dbReference>
<comment type="similarity">
    <text evidence="1 7">Belongs to the ATG7 family.</text>
</comment>
<dbReference type="GO" id="GO:0000407">
    <property type="term" value="C:phagophore assembly site"/>
    <property type="evidence" value="ECO:0007669"/>
    <property type="project" value="UniProtKB-SubCell"/>
</dbReference>
<dbReference type="GO" id="GO:0015031">
    <property type="term" value="P:protein transport"/>
    <property type="evidence" value="ECO:0007669"/>
    <property type="project" value="UniProtKB-UniRule"/>
</dbReference>
<dbReference type="NCBIfam" id="TIGR01381">
    <property type="entry name" value="E1_like_apg7"/>
    <property type="match status" value="1"/>
</dbReference>
<dbReference type="InterPro" id="IPR045886">
    <property type="entry name" value="ThiF/MoeB/HesA"/>
</dbReference>
<dbReference type="PANTHER" id="PTHR10953:SF3">
    <property type="entry name" value="UBIQUITIN-LIKE MODIFIER-ACTIVATING ENZYME ATG7"/>
    <property type="match status" value="1"/>
</dbReference>
<keyword evidence="7" id="KW-0833">Ubl conjugation pathway</keyword>
<dbReference type="InterPro" id="IPR042522">
    <property type="entry name" value="Atg7_N_1"/>
</dbReference>
<dbReference type="SUPFAM" id="SSF69572">
    <property type="entry name" value="Activating enzymes of the ubiquitin-like proteins"/>
    <property type="match status" value="1"/>
</dbReference>
<organism evidence="10">
    <name type="scientific">Aphanomyces astaci</name>
    <name type="common">Crayfish plague agent</name>
    <dbReference type="NCBI Taxonomy" id="112090"/>
    <lineage>
        <taxon>Eukaryota</taxon>
        <taxon>Sar</taxon>
        <taxon>Stramenopiles</taxon>
        <taxon>Oomycota</taxon>
        <taxon>Saprolegniomycetes</taxon>
        <taxon>Saprolegniales</taxon>
        <taxon>Verrucalvaceae</taxon>
        <taxon>Aphanomyces</taxon>
    </lineage>
</organism>
<evidence type="ECO:0000313" key="10">
    <source>
        <dbReference type="EMBL" id="ETV82034.1"/>
    </source>
</evidence>
<evidence type="ECO:0000256" key="5">
    <source>
        <dbReference type="ARBA" id="ARBA00023006"/>
    </source>
</evidence>
<comment type="subcellular location">
    <subcellularLocation>
        <location evidence="7">Cytoplasm</location>
    </subcellularLocation>
    <subcellularLocation>
        <location evidence="7">Preautophagosomal structure</location>
    </subcellularLocation>
</comment>
<dbReference type="GeneID" id="20807557"/>
<sequence>MTLGKGFTMPTTLLQFQSFTSSPNVSFFQKLAQLKLDTYQLSDATQDITGFFELNSHATVPPRFLVDDTSFDFDASSSPNRSKHEWRVPGVLVNTNTLEDFKNLDKVRLLNDAKARLRHAIDGFNPLGLQTFVLCTFADLKTHTYWYRFAFPAVVPSAGAYQLQTWTPANSFLSLPHQQSIVRQLVNRRHVHDEVTSANFPAAFIFDLTSSTVHDLEDLRSLSPPSALVFGFVDPSGLPTNPGWPLRNFLIWISQHCPTLTSAVILAYRDPVHHISNPPEAHDDPSASFGLRASYIATIELTPYNEFTSKVVGWELNVQGKSGPRQLQLANLLDPLQLAKTSVDLNLKLMRWRQLPHLDLDKLAHTKCLLLGAGTLGCHFARNLVAWGFRSLTLVDYGKISHSNPVRQPLYEFGDVGEWKAPTAAKALKRIYPLVECEGHVLSIPMAGHALSNPQALEETKSAYQELERMIISQDVIFLGTDTRESRWLPTVLAAAHQKLVINAALGFDTYLVMRHGVPDVVDLGCYFCNDIVSPTDSLTDRTLDQMCTVTRPGGAAIAGSTAVELLVCLLHHADGLGASASAQTTDLGVAPHQIRGSLNTFSQILVQGPMFHQCTACSPSVLNAYRTDGWDMFVNVCNSKSYLQDLTGLAALAARTDALSFDDDSDDDDSLL</sequence>
<protein>
    <recommendedName>
        <fullName evidence="2 7">Ubiquitin-like modifier-activating enzyme ATG7</fullName>
    </recommendedName>
    <alternativeName>
        <fullName evidence="7">Autophagy-related protein 7</fullName>
    </alternativeName>
</protein>
<dbReference type="GO" id="GO:0019778">
    <property type="term" value="F:Atg12 activating enzyme activity"/>
    <property type="evidence" value="ECO:0007669"/>
    <property type="project" value="TreeGrafter"/>
</dbReference>
<dbReference type="GO" id="GO:0000045">
    <property type="term" value="P:autophagosome assembly"/>
    <property type="evidence" value="ECO:0007669"/>
    <property type="project" value="TreeGrafter"/>
</dbReference>
<dbReference type="Pfam" id="PF00899">
    <property type="entry name" value="ThiF"/>
    <property type="match status" value="1"/>
</dbReference>
<dbReference type="GO" id="GO:0000422">
    <property type="term" value="P:autophagy of mitochondrion"/>
    <property type="evidence" value="ECO:0007669"/>
    <property type="project" value="TreeGrafter"/>
</dbReference>
<dbReference type="Gene3D" id="3.40.50.720">
    <property type="entry name" value="NAD(P)-binding Rossmann-like Domain"/>
    <property type="match status" value="1"/>
</dbReference>
<evidence type="ECO:0000256" key="2">
    <source>
        <dbReference type="ARBA" id="ARBA00017647"/>
    </source>
</evidence>
<dbReference type="GO" id="GO:0006995">
    <property type="term" value="P:cellular response to nitrogen starvation"/>
    <property type="evidence" value="ECO:0007669"/>
    <property type="project" value="TreeGrafter"/>
</dbReference>
<evidence type="ECO:0000256" key="3">
    <source>
        <dbReference type="ARBA" id="ARBA00022448"/>
    </source>
</evidence>
<dbReference type="Gene3D" id="3.40.140.100">
    <property type="entry name" value="Ubiquitin-like modifier-activating enzyme ATG7 C-terminal domain"/>
    <property type="match status" value="1"/>
</dbReference>
<dbReference type="STRING" id="112090.W4GSP3"/>
<keyword evidence="4 7" id="KW-0653">Protein transport</keyword>
<dbReference type="InterPro" id="IPR032197">
    <property type="entry name" value="Atg7_N"/>
</dbReference>
<accession>W4GSP3</accession>
<dbReference type="InterPro" id="IPR042523">
    <property type="entry name" value="Atg7_N_2"/>
</dbReference>
<dbReference type="InterPro" id="IPR035985">
    <property type="entry name" value="Ubiquitin-activating_enz"/>
</dbReference>
<evidence type="ECO:0000256" key="1">
    <source>
        <dbReference type="ARBA" id="ARBA00010931"/>
    </source>
</evidence>